<evidence type="ECO:0000313" key="3">
    <source>
        <dbReference type="Proteomes" id="UP000464787"/>
    </source>
</evidence>
<reference evidence="2 3" key="1">
    <citation type="submission" date="2020-01" db="EMBL/GenBank/DDBJ databases">
        <title>Genome sequencing of strain KACC 21265.</title>
        <authorList>
            <person name="Heo J."/>
            <person name="Kim S.-J."/>
            <person name="Kim J.-S."/>
            <person name="Hong S.-B."/>
            <person name="Kwon S.-W."/>
        </authorList>
    </citation>
    <scope>NUCLEOTIDE SEQUENCE [LARGE SCALE GENOMIC DNA]</scope>
    <source>
        <strain evidence="2 3">KACC 21265</strain>
    </source>
</reference>
<keyword evidence="3" id="KW-1185">Reference proteome</keyword>
<dbReference type="RefSeq" id="WP_160552944.1">
    <property type="nucleotide sequence ID" value="NZ_CP047650.1"/>
</dbReference>
<evidence type="ECO:0000313" key="2">
    <source>
        <dbReference type="EMBL" id="QHI99163.1"/>
    </source>
</evidence>
<sequence>MNHTIPKSGEIRGFRYALELLQGCTAAELNTLQSRLAQLRAELERLEADQRAAQQEAAAQQAVLTPAAGQPIDPARQLQARQWFDQEREQSSQRQTQAAALRQQIKQVLVDCLRHQQKADVLDAHRAEALAEFLINALQGEARQSDQDWLARLCLPDEEDPA</sequence>
<dbReference type="Proteomes" id="UP000464787">
    <property type="component" value="Chromosome"/>
</dbReference>
<keyword evidence="1" id="KW-0175">Coiled coil</keyword>
<dbReference type="KEGG" id="xyk:GT347_14965"/>
<evidence type="ECO:0000256" key="1">
    <source>
        <dbReference type="SAM" id="Coils"/>
    </source>
</evidence>
<dbReference type="EMBL" id="CP047650">
    <property type="protein sequence ID" value="QHI99163.1"/>
    <property type="molecule type" value="Genomic_DNA"/>
</dbReference>
<protein>
    <submittedName>
        <fullName evidence="2">Uncharacterized protein</fullName>
    </submittedName>
</protein>
<organism evidence="2 3">
    <name type="scientific">Xylophilus rhododendri</name>
    <dbReference type="NCBI Taxonomy" id="2697032"/>
    <lineage>
        <taxon>Bacteria</taxon>
        <taxon>Pseudomonadati</taxon>
        <taxon>Pseudomonadota</taxon>
        <taxon>Betaproteobacteria</taxon>
        <taxon>Burkholderiales</taxon>
        <taxon>Xylophilus</taxon>
    </lineage>
</organism>
<name>A0A857J7E4_9BURK</name>
<dbReference type="AlphaFoldDB" id="A0A857J7E4"/>
<gene>
    <name evidence="2" type="ORF">GT347_14965</name>
</gene>
<proteinExistence type="predicted"/>
<accession>A0A857J7E4</accession>
<feature type="coiled-coil region" evidence="1">
    <location>
        <begin position="29"/>
        <end position="63"/>
    </location>
</feature>